<dbReference type="InterPro" id="IPR029071">
    <property type="entry name" value="Ubiquitin-like_domsf"/>
</dbReference>
<dbReference type="SUPFAM" id="SSF54236">
    <property type="entry name" value="Ubiquitin-like"/>
    <property type="match status" value="1"/>
</dbReference>
<accession>A0A812UBT6</accession>
<organism evidence="2 3">
    <name type="scientific">Symbiodinium pilosum</name>
    <name type="common">Dinoflagellate</name>
    <dbReference type="NCBI Taxonomy" id="2952"/>
    <lineage>
        <taxon>Eukaryota</taxon>
        <taxon>Sar</taxon>
        <taxon>Alveolata</taxon>
        <taxon>Dinophyceae</taxon>
        <taxon>Suessiales</taxon>
        <taxon>Symbiodiniaceae</taxon>
        <taxon>Symbiodinium</taxon>
    </lineage>
</organism>
<dbReference type="EMBL" id="CAJNIZ010035558">
    <property type="protein sequence ID" value="CAE7560454.1"/>
    <property type="molecule type" value="Genomic_DNA"/>
</dbReference>
<comment type="caution">
    <text evidence="2">The sequence shown here is derived from an EMBL/GenBank/DDBJ whole genome shotgun (WGS) entry which is preliminary data.</text>
</comment>
<sequence length="59" mass="6342">MTVAISVSLLSGRTVSLEAELDLSIKELKQRVQTVLAIGKGRLFDVSGNVLDDALTIEK</sequence>
<evidence type="ECO:0000313" key="2">
    <source>
        <dbReference type="EMBL" id="CAE7560454.1"/>
    </source>
</evidence>
<evidence type="ECO:0000259" key="1">
    <source>
        <dbReference type="PROSITE" id="PS50053"/>
    </source>
</evidence>
<dbReference type="OrthoDB" id="439358at2759"/>
<dbReference type="AlphaFoldDB" id="A0A812UBT6"/>
<evidence type="ECO:0000313" key="3">
    <source>
        <dbReference type="Proteomes" id="UP000649617"/>
    </source>
</evidence>
<dbReference type="InterPro" id="IPR000626">
    <property type="entry name" value="Ubiquitin-like_dom"/>
</dbReference>
<keyword evidence="3" id="KW-1185">Reference proteome</keyword>
<dbReference type="Proteomes" id="UP000649617">
    <property type="component" value="Unassembled WGS sequence"/>
</dbReference>
<gene>
    <name evidence="2" type="ORF">SPIL2461_LOCUS14984</name>
</gene>
<reference evidence="2" key="1">
    <citation type="submission" date="2021-02" db="EMBL/GenBank/DDBJ databases">
        <authorList>
            <person name="Dougan E. K."/>
            <person name="Rhodes N."/>
            <person name="Thang M."/>
            <person name="Chan C."/>
        </authorList>
    </citation>
    <scope>NUCLEOTIDE SEQUENCE</scope>
</reference>
<feature type="domain" description="Ubiquitin-like" evidence="1">
    <location>
        <begin position="3"/>
        <end position="59"/>
    </location>
</feature>
<dbReference type="PROSITE" id="PS50053">
    <property type="entry name" value="UBIQUITIN_2"/>
    <property type="match status" value="1"/>
</dbReference>
<name>A0A812UBT6_SYMPI</name>
<protein>
    <recommendedName>
        <fullName evidence="1">Ubiquitin-like domain-containing protein</fullName>
    </recommendedName>
</protein>
<feature type="non-terminal residue" evidence="2">
    <location>
        <position position="1"/>
    </location>
</feature>
<proteinExistence type="predicted"/>